<comment type="similarity">
    <text evidence="1">Belongs to the mTERF family.</text>
</comment>
<evidence type="ECO:0000313" key="6">
    <source>
        <dbReference type="EMBL" id="PIA52662.1"/>
    </source>
</evidence>
<dbReference type="Pfam" id="PF02536">
    <property type="entry name" value="mTERF"/>
    <property type="match status" value="2"/>
</dbReference>
<dbReference type="Gene3D" id="1.25.70.10">
    <property type="entry name" value="Transcription termination factor 3, mitochondrial"/>
    <property type="match status" value="1"/>
</dbReference>
<evidence type="ECO:0000256" key="4">
    <source>
        <dbReference type="SAM" id="Coils"/>
    </source>
</evidence>
<dbReference type="InterPro" id="IPR003690">
    <property type="entry name" value="MTERF"/>
</dbReference>
<dbReference type="PANTHER" id="PTHR13068:SF98">
    <property type="entry name" value="TRANSCRIPTION TERMINATION FACTOR MTERF2, CHLOROPLASTIC"/>
    <property type="match status" value="1"/>
</dbReference>
<accession>A0A2G5EA88</accession>
<keyword evidence="2" id="KW-0804">Transcription</keyword>
<evidence type="ECO:0000313" key="7">
    <source>
        <dbReference type="Proteomes" id="UP000230069"/>
    </source>
</evidence>
<keyword evidence="2" id="KW-0806">Transcription termination</keyword>
<evidence type="ECO:0000256" key="3">
    <source>
        <dbReference type="ARBA" id="ARBA00022946"/>
    </source>
</evidence>
<evidence type="ECO:0000256" key="1">
    <source>
        <dbReference type="ARBA" id="ARBA00007692"/>
    </source>
</evidence>
<name>A0A2G5EA88_AQUCA</name>
<feature type="compositionally biased region" description="Polar residues" evidence="5">
    <location>
        <begin position="41"/>
        <end position="61"/>
    </location>
</feature>
<keyword evidence="3" id="KW-0809">Transit peptide</keyword>
<dbReference type="GO" id="GO:0006353">
    <property type="term" value="P:DNA-templated transcription termination"/>
    <property type="evidence" value="ECO:0007669"/>
    <property type="project" value="UniProtKB-KW"/>
</dbReference>
<evidence type="ECO:0000256" key="5">
    <source>
        <dbReference type="SAM" id="MobiDB-lite"/>
    </source>
</evidence>
<dbReference type="PANTHER" id="PTHR13068">
    <property type="entry name" value="CGI-12 PROTEIN-RELATED"/>
    <property type="match status" value="1"/>
</dbReference>
<sequence length="492" mass="57393">MLSIPQHQHHLLSLHLYFQNPFNPQTFLFFPTTTTKRSKPFISSSLHHQHTSQETNNNEQQILRKHNSKSTTLLLRRLSQQQQQEEEEKKVEAEVVENEQEEEEKKVRLLELSLVRRRTPQFSGSIYLQSYPDSSSPPPIARLFPREADVDNDKMLKQALEIRRKVTSEILKECMRGAKFSITYSTNLVSLMPEFIDHVMIEAASMKQLPEFSHSTFNARAKTFIQNSNVVTLIRWLKHHSLTYPQIGKLICMSYGNLESIRRSVEWLKRIYVKGNYLGLVPIKAGRGVLERNPDELDEIIGYLESKGIRRDWMGYVVSRCPQVLSFTMEEVRSRVAFYMNMGMNEKDFGTMVFDYPKSFGALTLEEMTCKVNYLKEFGLSNEEVGRLVAFKPQLMACSIEERWKPLVKYLYYLGVRRDGMKRMLTLKPMIFCVDLETTIAPKVRFFQDIGIREEAIGRMLVRFPTLLTYSLYKKIRPVVCAVLSCFLYLCI</sequence>
<keyword evidence="2" id="KW-0805">Transcription regulation</keyword>
<dbReference type="SMART" id="SM00733">
    <property type="entry name" value="Mterf"/>
    <property type="match status" value="5"/>
</dbReference>
<dbReference type="InterPro" id="IPR038538">
    <property type="entry name" value="MTERF_sf"/>
</dbReference>
<evidence type="ECO:0000256" key="2">
    <source>
        <dbReference type="ARBA" id="ARBA00022472"/>
    </source>
</evidence>
<keyword evidence="7" id="KW-1185">Reference proteome</keyword>
<proteinExistence type="inferred from homology"/>
<dbReference type="STRING" id="218851.A0A2G5EA88"/>
<dbReference type="InParanoid" id="A0A2G5EA88"/>
<dbReference type="EMBL" id="KZ305027">
    <property type="protein sequence ID" value="PIA52662.1"/>
    <property type="molecule type" value="Genomic_DNA"/>
</dbReference>
<dbReference type="GO" id="GO:0003676">
    <property type="term" value="F:nucleic acid binding"/>
    <property type="evidence" value="ECO:0007669"/>
    <property type="project" value="InterPro"/>
</dbReference>
<feature type="coiled-coil region" evidence="4">
    <location>
        <begin position="75"/>
        <end position="113"/>
    </location>
</feature>
<dbReference type="AlphaFoldDB" id="A0A2G5EA88"/>
<reference evidence="6 7" key="1">
    <citation type="submission" date="2017-09" db="EMBL/GenBank/DDBJ databases">
        <title>WGS assembly of Aquilegia coerulea Goldsmith.</title>
        <authorList>
            <person name="Hodges S."/>
            <person name="Kramer E."/>
            <person name="Nordborg M."/>
            <person name="Tomkins J."/>
            <person name="Borevitz J."/>
            <person name="Derieg N."/>
            <person name="Yan J."/>
            <person name="Mihaltcheva S."/>
            <person name="Hayes R.D."/>
            <person name="Rokhsar D."/>
        </authorList>
    </citation>
    <scope>NUCLEOTIDE SEQUENCE [LARGE SCALE GENOMIC DNA]</scope>
    <source>
        <strain evidence="7">cv. Goldsmith</strain>
    </source>
</reference>
<feature type="region of interest" description="Disordered" evidence="5">
    <location>
        <begin position="40"/>
        <end position="61"/>
    </location>
</feature>
<organism evidence="6 7">
    <name type="scientific">Aquilegia coerulea</name>
    <name type="common">Rocky mountain columbine</name>
    <dbReference type="NCBI Taxonomy" id="218851"/>
    <lineage>
        <taxon>Eukaryota</taxon>
        <taxon>Viridiplantae</taxon>
        <taxon>Streptophyta</taxon>
        <taxon>Embryophyta</taxon>
        <taxon>Tracheophyta</taxon>
        <taxon>Spermatophyta</taxon>
        <taxon>Magnoliopsida</taxon>
        <taxon>Ranunculales</taxon>
        <taxon>Ranunculaceae</taxon>
        <taxon>Thalictroideae</taxon>
        <taxon>Aquilegia</taxon>
    </lineage>
</organism>
<gene>
    <name evidence="6" type="ORF">AQUCO_01000495v1</name>
</gene>
<dbReference type="OrthoDB" id="637682at2759"/>
<keyword evidence="4" id="KW-0175">Coiled coil</keyword>
<dbReference type="Proteomes" id="UP000230069">
    <property type="component" value="Unassembled WGS sequence"/>
</dbReference>
<protein>
    <submittedName>
        <fullName evidence="6">Uncharacterized protein</fullName>
    </submittedName>
</protein>